<feature type="transmembrane region" description="Helical" evidence="5">
    <location>
        <begin position="24"/>
        <end position="48"/>
    </location>
</feature>
<evidence type="ECO:0000256" key="4">
    <source>
        <dbReference type="ARBA" id="ARBA00023136"/>
    </source>
</evidence>
<evidence type="ECO:0000313" key="7">
    <source>
        <dbReference type="EMBL" id="MCQ8896663.1"/>
    </source>
</evidence>
<feature type="transmembrane region" description="Helical" evidence="5">
    <location>
        <begin position="54"/>
        <end position="76"/>
    </location>
</feature>
<protein>
    <recommendedName>
        <fullName evidence="5">Transport permease protein</fullName>
    </recommendedName>
</protein>
<dbReference type="PIRSF" id="PIRSF006648">
    <property type="entry name" value="DrrB"/>
    <property type="match status" value="1"/>
</dbReference>
<keyword evidence="4 5" id="KW-0472">Membrane</keyword>
<dbReference type="Proteomes" id="UP001204142">
    <property type="component" value="Unassembled WGS sequence"/>
</dbReference>
<accession>A0ABT1WIF9</accession>
<feature type="transmembrane region" description="Helical" evidence="5">
    <location>
        <begin position="236"/>
        <end position="256"/>
    </location>
</feature>
<keyword evidence="5" id="KW-0813">Transport</keyword>
<proteinExistence type="inferred from homology"/>
<gene>
    <name evidence="7" type="ORF">NQT62_09490</name>
</gene>
<organism evidence="7 8">
    <name type="scientific">Limnobacter humi</name>
    <dbReference type="NCBI Taxonomy" id="1778671"/>
    <lineage>
        <taxon>Bacteria</taxon>
        <taxon>Pseudomonadati</taxon>
        <taxon>Pseudomonadota</taxon>
        <taxon>Betaproteobacteria</taxon>
        <taxon>Burkholderiales</taxon>
        <taxon>Burkholderiaceae</taxon>
        <taxon>Limnobacter</taxon>
    </lineage>
</organism>
<dbReference type="RefSeq" id="WP_256764478.1">
    <property type="nucleotide sequence ID" value="NZ_JANIGO010000003.1"/>
</dbReference>
<dbReference type="PROSITE" id="PS51012">
    <property type="entry name" value="ABC_TM2"/>
    <property type="match status" value="1"/>
</dbReference>
<dbReference type="InterPro" id="IPR051784">
    <property type="entry name" value="Nod_factor_ABC_transporter"/>
</dbReference>
<dbReference type="InterPro" id="IPR000412">
    <property type="entry name" value="ABC_2_transport"/>
</dbReference>
<evidence type="ECO:0000256" key="1">
    <source>
        <dbReference type="ARBA" id="ARBA00004141"/>
    </source>
</evidence>
<evidence type="ECO:0000259" key="6">
    <source>
        <dbReference type="PROSITE" id="PS51012"/>
    </source>
</evidence>
<name>A0ABT1WIF9_9BURK</name>
<dbReference type="PANTHER" id="PTHR43229">
    <property type="entry name" value="NODULATION PROTEIN J"/>
    <property type="match status" value="1"/>
</dbReference>
<evidence type="ECO:0000256" key="2">
    <source>
        <dbReference type="ARBA" id="ARBA00022692"/>
    </source>
</evidence>
<feature type="transmembrane region" description="Helical" evidence="5">
    <location>
        <begin position="151"/>
        <end position="175"/>
    </location>
</feature>
<comment type="similarity">
    <text evidence="5">Belongs to the ABC-2 integral membrane protein family.</text>
</comment>
<dbReference type="InterPro" id="IPR047817">
    <property type="entry name" value="ABC2_TM_bact-type"/>
</dbReference>
<dbReference type="InterPro" id="IPR013525">
    <property type="entry name" value="ABC2_TM"/>
</dbReference>
<comment type="caution">
    <text evidence="7">The sequence shown here is derived from an EMBL/GenBank/DDBJ whole genome shotgun (WGS) entry which is preliminary data.</text>
</comment>
<comment type="subcellular location">
    <subcellularLocation>
        <location evidence="5">Cell inner membrane</location>
        <topology evidence="5">Multi-pass membrane protein</topology>
    </subcellularLocation>
    <subcellularLocation>
        <location evidence="1">Membrane</location>
        <topology evidence="1">Multi-pass membrane protein</topology>
    </subcellularLocation>
</comment>
<keyword evidence="2 5" id="KW-0812">Transmembrane</keyword>
<feature type="domain" description="ABC transmembrane type-2" evidence="6">
    <location>
        <begin position="18"/>
        <end position="263"/>
    </location>
</feature>
<evidence type="ECO:0000256" key="3">
    <source>
        <dbReference type="ARBA" id="ARBA00022989"/>
    </source>
</evidence>
<keyword evidence="8" id="KW-1185">Reference proteome</keyword>
<reference evidence="7 8" key="1">
    <citation type="submission" date="2022-07" db="EMBL/GenBank/DDBJ databases">
        <authorList>
            <person name="Xamxidin M."/>
            <person name="Wu M."/>
        </authorList>
    </citation>
    <scope>NUCLEOTIDE SEQUENCE [LARGE SCALE GENOMIC DNA]</scope>
    <source>
        <strain evidence="7 8">NBRC 111650</strain>
    </source>
</reference>
<keyword evidence="5" id="KW-1003">Cell membrane</keyword>
<evidence type="ECO:0000256" key="5">
    <source>
        <dbReference type="RuleBase" id="RU361157"/>
    </source>
</evidence>
<evidence type="ECO:0000313" key="8">
    <source>
        <dbReference type="Proteomes" id="UP001204142"/>
    </source>
</evidence>
<dbReference type="Pfam" id="PF01061">
    <property type="entry name" value="ABC2_membrane"/>
    <property type="match status" value="1"/>
</dbReference>
<feature type="transmembrane region" description="Helical" evidence="5">
    <location>
        <begin position="97"/>
        <end position="122"/>
    </location>
</feature>
<sequence>MITAFYRAVLSRELRKLIRQRDRLAASLVRPLLWLWVIGGGLQALAGADYNIRLLPGVMAMTMLFGGMIGGLSIALDKDAGTMRLLVTAPVHPVHVLLSKTCAATIGALVQASLLGLVLVLLEGLNWALHRLGLSLTPWFGWVGQFTLPHLGLLALGTALCAFTCAALGVLCGVFSKTIDGFAVLMNFVIFPVFFFSGALYPTHGMPAAARLVAQLNPFTYGVDLLRHAWASHAEYPVAFSVWILVGSALLLLGVAHWKYRLGGAAYPLQQA</sequence>
<feature type="transmembrane region" description="Helical" evidence="5">
    <location>
        <begin position="182"/>
        <end position="201"/>
    </location>
</feature>
<dbReference type="PANTHER" id="PTHR43229:SF2">
    <property type="entry name" value="NODULATION PROTEIN J"/>
    <property type="match status" value="1"/>
</dbReference>
<dbReference type="EMBL" id="JANIGO010000003">
    <property type="protein sequence ID" value="MCQ8896663.1"/>
    <property type="molecule type" value="Genomic_DNA"/>
</dbReference>
<keyword evidence="3 5" id="KW-1133">Transmembrane helix</keyword>